<sequence>MHARLIHNKAFLQRLIFVEPEVALSDDRNPECIQYLRENHFPSIDSADLLNECKILPEQFIDDQKREYSVLYVVDSWKIVVELQPEEQPIFPNLKILTEAVFSIPPSNADPERQFSVVNEFKNKTSNGLQIASLNARCFITSSNGVYPGANALNFEPTAGHYVRFTKTMYDT</sequence>
<accession>A0ACC2NMC9</accession>
<organism evidence="1 2">
    <name type="scientific">Eretmocerus hayati</name>
    <dbReference type="NCBI Taxonomy" id="131215"/>
    <lineage>
        <taxon>Eukaryota</taxon>
        <taxon>Metazoa</taxon>
        <taxon>Ecdysozoa</taxon>
        <taxon>Arthropoda</taxon>
        <taxon>Hexapoda</taxon>
        <taxon>Insecta</taxon>
        <taxon>Pterygota</taxon>
        <taxon>Neoptera</taxon>
        <taxon>Endopterygota</taxon>
        <taxon>Hymenoptera</taxon>
        <taxon>Apocrita</taxon>
        <taxon>Proctotrupomorpha</taxon>
        <taxon>Chalcidoidea</taxon>
        <taxon>Aphelinidae</taxon>
        <taxon>Aphelininae</taxon>
        <taxon>Eretmocerus</taxon>
    </lineage>
</organism>
<dbReference type="Proteomes" id="UP001239111">
    <property type="component" value="Chromosome 3"/>
</dbReference>
<evidence type="ECO:0000313" key="1">
    <source>
        <dbReference type="EMBL" id="KAJ8672262.1"/>
    </source>
</evidence>
<comment type="caution">
    <text evidence="1">The sequence shown here is derived from an EMBL/GenBank/DDBJ whole genome shotgun (WGS) entry which is preliminary data.</text>
</comment>
<gene>
    <name evidence="1" type="ORF">QAD02_003521</name>
</gene>
<proteinExistence type="predicted"/>
<protein>
    <submittedName>
        <fullName evidence="1">Uncharacterized protein</fullName>
    </submittedName>
</protein>
<dbReference type="EMBL" id="CM056743">
    <property type="protein sequence ID" value="KAJ8672262.1"/>
    <property type="molecule type" value="Genomic_DNA"/>
</dbReference>
<keyword evidence="2" id="KW-1185">Reference proteome</keyword>
<reference evidence="1" key="1">
    <citation type="submission" date="2023-04" db="EMBL/GenBank/DDBJ databases">
        <title>A chromosome-level genome assembly of the parasitoid wasp Eretmocerus hayati.</title>
        <authorList>
            <person name="Zhong Y."/>
            <person name="Liu S."/>
            <person name="Liu Y."/>
        </authorList>
    </citation>
    <scope>NUCLEOTIDE SEQUENCE</scope>
    <source>
        <strain evidence="1">ZJU_SS_LIU_2023</strain>
    </source>
</reference>
<name>A0ACC2NMC9_9HYME</name>
<evidence type="ECO:0000313" key="2">
    <source>
        <dbReference type="Proteomes" id="UP001239111"/>
    </source>
</evidence>